<evidence type="ECO:0000256" key="3">
    <source>
        <dbReference type="ARBA" id="ARBA00022692"/>
    </source>
</evidence>
<evidence type="ECO:0000313" key="8">
    <source>
        <dbReference type="Proteomes" id="UP001623591"/>
    </source>
</evidence>
<reference evidence="7 8" key="1">
    <citation type="submission" date="2024-11" db="EMBL/GenBank/DDBJ databases">
        <authorList>
            <person name="Heng Y.C."/>
            <person name="Lim A.C.H."/>
            <person name="Lee J.K.Y."/>
            <person name="Kittelmann S."/>
        </authorList>
    </citation>
    <scope>NUCLEOTIDE SEQUENCE [LARGE SCALE GENOMIC DNA]</scope>
    <source>
        <strain evidence="7 8">WILCCON 0185</strain>
    </source>
</reference>
<accession>A0ABW8T1Y2</accession>
<dbReference type="CDD" id="cd06574">
    <property type="entry name" value="TM_PBP1_branched-chain-AA_like"/>
    <property type="match status" value="1"/>
</dbReference>
<feature type="transmembrane region" description="Helical" evidence="6">
    <location>
        <begin position="258"/>
        <end position="277"/>
    </location>
</feature>
<feature type="transmembrane region" description="Helical" evidence="6">
    <location>
        <begin position="117"/>
        <end position="139"/>
    </location>
</feature>
<feature type="transmembrane region" description="Helical" evidence="6">
    <location>
        <begin position="199"/>
        <end position="220"/>
    </location>
</feature>
<dbReference type="InterPro" id="IPR001851">
    <property type="entry name" value="ABC_transp_permease"/>
</dbReference>
<dbReference type="PANTHER" id="PTHR32196">
    <property type="entry name" value="ABC TRANSPORTER PERMEASE PROTEIN YPHD-RELATED-RELATED"/>
    <property type="match status" value="1"/>
</dbReference>
<sequence>MDIFISVLEQGFIFSIVALGVYITYRILDFPDLSVDGTFPLGAAVAALCLMKNLNPFLSCVLAFISGGAGGAITGLLHVKFKISNLLSGILVMIGLYSINLRIMSKSNVPLFEKNTIFSGQLAPIVIIIAISIFLKIIFDLFLKTKIGYALIATGDNEQMVTLLGLNKDNLKILGLVISNGFVSLSGAMMAQYQGFSDINMGTGTVVMGLAAVIMGESILKKASFIKASTMAIFGSILYKAAIAFALKLGLAPTDLKLMTAVIVVAALSLNNFSFGFKKKSVLGGAKVAENRESLQNI</sequence>
<comment type="subcellular location">
    <subcellularLocation>
        <location evidence="1">Cell membrane</location>
        <topology evidence="1">Multi-pass membrane protein</topology>
    </subcellularLocation>
</comment>
<feature type="transmembrane region" description="Helical" evidence="6">
    <location>
        <begin position="56"/>
        <end position="79"/>
    </location>
</feature>
<keyword evidence="5 6" id="KW-0472">Membrane</keyword>
<dbReference type="RefSeq" id="WP_406769013.1">
    <property type="nucleotide sequence ID" value="NZ_JBJHZZ010000002.1"/>
</dbReference>
<proteinExistence type="predicted"/>
<organism evidence="7 8">
    <name type="scientific">Candidatus Clostridium stratigraminis</name>
    <dbReference type="NCBI Taxonomy" id="3381661"/>
    <lineage>
        <taxon>Bacteria</taxon>
        <taxon>Bacillati</taxon>
        <taxon>Bacillota</taxon>
        <taxon>Clostridia</taxon>
        <taxon>Eubacteriales</taxon>
        <taxon>Clostridiaceae</taxon>
        <taxon>Clostridium</taxon>
    </lineage>
</organism>
<dbReference type="EMBL" id="JBJHZZ010000002">
    <property type="protein sequence ID" value="MFL0246549.1"/>
    <property type="molecule type" value="Genomic_DNA"/>
</dbReference>
<protein>
    <submittedName>
        <fullName evidence="7">ABC transporter permease</fullName>
    </submittedName>
</protein>
<gene>
    <name evidence="7" type="ORF">ACJDUG_06170</name>
</gene>
<evidence type="ECO:0000313" key="7">
    <source>
        <dbReference type="EMBL" id="MFL0246549.1"/>
    </source>
</evidence>
<evidence type="ECO:0000256" key="5">
    <source>
        <dbReference type="ARBA" id="ARBA00023136"/>
    </source>
</evidence>
<feature type="transmembrane region" description="Helical" evidence="6">
    <location>
        <begin position="86"/>
        <end position="105"/>
    </location>
</feature>
<keyword evidence="2" id="KW-1003">Cell membrane</keyword>
<evidence type="ECO:0000256" key="4">
    <source>
        <dbReference type="ARBA" id="ARBA00022989"/>
    </source>
</evidence>
<keyword evidence="4 6" id="KW-1133">Transmembrane helix</keyword>
<feature type="transmembrane region" description="Helical" evidence="6">
    <location>
        <begin position="232"/>
        <end position="252"/>
    </location>
</feature>
<evidence type="ECO:0000256" key="6">
    <source>
        <dbReference type="SAM" id="Phobius"/>
    </source>
</evidence>
<evidence type="ECO:0000256" key="1">
    <source>
        <dbReference type="ARBA" id="ARBA00004651"/>
    </source>
</evidence>
<name>A0ABW8T1Y2_9CLOT</name>
<feature type="transmembrane region" description="Helical" evidence="6">
    <location>
        <begin position="173"/>
        <end position="193"/>
    </location>
</feature>
<dbReference type="Proteomes" id="UP001623591">
    <property type="component" value="Unassembled WGS sequence"/>
</dbReference>
<keyword evidence="8" id="KW-1185">Reference proteome</keyword>
<comment type="caution">
    <text evidence="7">The sequence shown here is derived from an EMBL/GenBank/DDBJ whole genome shotgun (WGS) entry which is preliminary data.</text>
</comment>
<dbReference type="PANTHER" id="PTHR32196:SF69">
    <property type="entry name" value="BRANCHED-CHAIN AMINO ACID TRANSPORT SYSTEM, PERMEASE PROTEIN"/>
    <property type="match status" value="1"/>
</dbReference>
<keyword evidence="3 6" id="KW-0812">Transmembrane</keyword>
<feature type="transmembrane region" description="Helical" evidence="6">
    <location>
        <begin position="12"/>
        <end position="28"/>
    </location>
</feature>
<evidence type="ECO:0000256" key="2">
    <source>
        <dbReference type="ARBA" id="ARBA00022475"/>
    </source>
</evidence>
<dbReference type="Pfam" id="PF02653">
    <property type="entry name" value="BPD_transp_2"/>
    <property type="match status" value="1"/>
</dbReference>